<dbReference type="GO" id="GO:0000725">
    <property type="term" value="P:recombinational repair"/>
    <property type="evidence" value="ECO:0007669"/>
    <property type="project" value="UniProtKB-UniRule"/>
</dbReference>
<dbReference type="InterPro" id="IPR020588">
    <property type="entry name" value="RecA_ATP-bd"/>
</dbReference>
<protein>
    <recommendedName>
        <fullName evidence="11 12">DNA repair protein RadA</fullName>
    </recommendedName>
</protein>
<dbReference type="SUPFAM" id="SSF54211">
    <property type="entry name" value="Ribosomal protein S5 domain 2-like"/>
    <property type="match status" value="1"/>
</dbReference>
<keyword evidence="4 13" id="KW-0863">Zinc-finger</keyword>
<evidence type="ECO:0000313" key="16">
    <source>
        <dbReference type="Proteomes" id="UP000177418"/>
    </source>
</evidence>
<keyword evidence="10 11" id="KW-0234">DNA repair</keyword>
<dbReference type="InterPro" id="IPR014721">
    <property type="entry name" value="Ribsml_uS5_D2-typ_fold_subgr"/>
</dbReference>
<keyword evidence="9 11" id="KW-0238">DNA-binding</keyword>
<keyword evidence="5" id="KW-0378">Hydrolase</keyword>
<dbReference type="SUPFAM" id="SSF52540">
    <property type="entry name" value="P-loop containing nucleoside triphosphate hydrolases"/>
    <property type="match status" value="1"/>
</dbReference>
<dbReference type="InterPro" id="IPR004504">
    <property type="entry name" value="DNA_repair_RadA"/>
</dbReference>
<dbReference type="Pfam" id="PF18073">
    <property type="entry name" value="Zn_ribbon_LapB"/>
    <property type="match status" value="1"/>
</dbReference>
<dbReference type="Proteomes" id="UP000177418">
    <property type="component" value="Unassembled WGS sequence"/>
</dbReference>
<evidence type="ECO:0000256" key="6">
    <source>
        <dbReference type="ARBA" id="ARBA00022833"/>
    </source>
</evidence>
<dbReference type="PROSITE" id="PS50162">
    <property type="entry name" value="RECA_2"/>
    <property type="match status" value="1"/>
</dbReference>
<comment type="similarity">
    <text evidence="11 13">Belongs to the RecA family. RadA subfamily.</text>
</comment>
<dbReference type="PANTHER" id="PTHR32472:SF10">
    <property type="entry name" value="DNA REPAIR PROTEIN RADA-LIKE PROTEIN"/>
    <property type="match status" value="1"/>
</dbReference>
<evidence type="ECO:0000256" key="10">
    <source>
        <dbReference type="ARBA" id="ARBA00023204"/>
    </source>
</evidence>
<dbReference type="InterPro" id="IPR041166">
    <property type="entry name" value="Rubredoxin_2"/>
</dbReference>
<dbReference type="GO" id="GO:0003684">
    <property type="term" value="F:damaged DNA binding"/>
    <property type="evidence" value="ECO:0007669"/>
    <property type="project" value="InterPro"/>
</dbReference>
<dbReference type="GO" id="GO:0005829">
    <property type="term" value="C:cytosol"/>
    <property type="evidence" value="ECO:0007669"/>
    <property type="project" value="TreeGrafter"/>
</dbReference>
<evidence type="ECO:0000256" key="2">
    <source>
        <dbReference type="ARBA" id="ARBA00022741"/>
    </source>
</evidence>
<reference evidence="15 16" key="1">
    <citation type="journal article" date="2016" name="Nat. Commun.">
        <title>Thousands of microbial genomes shed light on interconnected biogeochemical processes in an aquifer system.</title>
        <authorList>
            <person name="Anantharaman K."/>
            <person name="Brown C.T."/>
            <person name="Hug L.A."/>
            <person name="Sharon I."/>
            <person name="Castelle C.J."/>
            <person name="Probst A.J."/>
            <person name="Thomas B.C."/>
            <person name="Singh A."/>
            <person name="Wilkins M.J."/>
            <person name="Karaoz U."/>
            <person name="Brodie E.L."/>
            <person name="Williams K.H."/>
            <person name="Hubbard S.S."/>
            <person name="Banfield J.F."/>
        </authorList>
    </citation>
    <scope>NUCLEOTIDE SEQUENCE [LARGE SCALE GENOMIC DNA]</scope>
</reference>
<evidence type="ECO:0000256" key="3">
    <source>
        <dbReference type="ARBA" id="ARBA00022763"/>
    </source>
</evidence>
<feature type="short sequence motif" description="RadA KNRFG motif" evidence="11">
    <location>
        <begin position="238"/>
        <end position="242"/>
    </location>
</feature>
<sequence>MTSFVCASCGYNASSWYGRCPECHSWDSFKKFAEEKKRSIEPAKIVAFTDISRASKQRLSTGIFEVDRVLGGGVVSGEVILLAGEPGIGKSTLLLAACQNLSCLYIAGEESATQVKERAQRIKATSKRLYISENTQIDAIIQAIMKTTHKFDLVVIDSIQTVRSSNLSNPSGSISQVKEVADKLIDYAKKNDIAMILVGHVTKEGDVAGPRTLEHLVDCVLYFEGETSSEYRILRAKKNRFGTTGEVGVFQMTGAGLKEVNSATAFIDDISVSPGKVIVGIVEGQRSLFYEIQSLVNASFLPVPRRVVAGLDYNRVQLILAVIRKNLRISLEKHDVYCSVAGGLTVKSPVADLGIAASIISSFKNRALPPKSVFVGEVGLLGEIRKSNYDSKLIAEAKRHGFKSIFTNKETPKISSLNSFFT</sequence>
<dbReference type="PRINTS" id="PR01874">
    <property type="entry name" value="DNAREPAIRADA"/>
</dbReference>
<dbReference type="CDD" id="cd01121">
    <property type="entry name" value="RadA_SMS_N"/>
    <property type="match status" value="1"/>
</dbReference>
<keyword evidence="3 11" id="KW-0227">DNA damage</keyword>
<evidence type="ECO:0000256" key="7">
    <source>
        <dbReference type="ARBA" id="ARBA00022840"/>
    </source>
</evidence>
<dbReference type="InterPro" id="IPR020568">
    <property type="entry name" value="Ribosomal_Su5_D2-typ_SF"/>
</dbReference>
<dbReference type="GO" id="GO:0140664">
    <property type="term" value="F:ATP-dependent DNA damage sensor activity"/>
    <property type="evidence" value="ECO:0007669"/>
    <property type="project" value="InterPro"/>
</dbReference>
<gene>
    <name evidence="11" type="primary">radA</name>
    <name evidence="15" type="ORF">A3H78_03485</name>
</gene>
<dbReference type="GO" id="GO:0008270">
    <property type="term" value="F:zinc ion binding"/>
    <property type="evidence" value="ECO:0007669"/>
    <property type="project" value="UniProtKB-KW"/>
</dbReference>
<dbReference type="AlphaFoldDB" id="A0A1F7JCL0"/>
<evidence type="ECO:0000256" key="8">
    <source>
        <dbReference type="ARBA" id="ARBA00023016"/>
    </source>
</evidence>
<organism evidence="15 16">
    <name type="scientific">Candidatus Roizmanbacteria bacterium RIFCSPLOWO2_02_FULL_36_11</name>
    <dbReference type="NCBI Taxonomy" id="1802071"/>
    <lineage>
        <taxon>Bacteria</taxon>
        <taxon>Candidatus Roizmaniibacteriota</taxon>
    </lineage>
</organism>
<evidence type="ECO:0000313" key="15">
    <source>
        <dbReference type="EMBL" id="OGK53339.1"/>
    </source>
</evidence>
<dbReference type="InterPro" id="IPR003593">
    <property type="entry name" value="AAA+_ATPase"/>
</dbReference>
<dbReference type="PANTHER" id="PTHR32472">
    <property type="entry name" value="DNA REPAIR PROTEIN RADA"/>
    <property type="match status" value="1"/>
</dbReference>
<keyword evidence="6 13" id="KW-0862">Zinc</keyword>
<dbReference type="Gene3D" id="3.30.230.10">
    <property type="match status" value="1"/>
</dbReference>
<dbReference type="NCBIfam" id="TIGR00416">
    <property type="entry name" value="sms"/>
    <property type="match status" value="1"/>
</dbReference>
<proteinExistence type="inferred from homology"/>
<evidence type="ECO:0000256" key="9">
    <source>
        <dbReference type="ARBA" id="ARBA00023125"/>
    </source>
</evidence>
<evidence type="ECO:0000256" key="1">
    <source>
        <dbReference type="ARBA" id="ARBA00022723"/>
    </source>
</evidence>
<comment type="function">
    <text evidence="13">DNA-dependent ATPase involved in processing of recombination intermediates, plays a role in repairing DNA breaks. Stimulates the branch migration of RecA-mediated strand transfer reactions, allowing the 3' invading strand to extend heteroduplex DNA faster. Binds ssDNA in the presence of ADP but not other nucleotides, has ATPase activity that is stimulated by ssDNA and various branched DNA structures, but inhibited by SSB. Does not have RecA's homology-searching function.</text>
</comment>
<evidence type="ECO:0000256" key="13">
    <source>
        <dbReference type="RuleBase" id="RU003555"/>
    </source>
</evidence>
<feature type="binding site" evidence="11">
    <location>
        <begin position="84"/>
        <end position="91"/>
    </location>
    <ligand>
        <name>ATP</name>
        <dbReference type="ChEBI" id="CHEBI:30616"/>
    </ligand>
</feature>
<keyword evidence="8 11" id="KW-0346">Stress response</keyword>
<evidence type="ECO:0000256" key="11">
    <source>
        <dbReference type="HAMAP-Rule" id="MF_01498"/>
    </source>
</evidence>
<dbReference type="GO" id="GO:0016787">
    <property type="term" value="F:hydrolase activity"/>
    <property type="evidence" value="ECO:0007669"/>
    <property type="project" value="UniProtKB-KW"/>
</dbReference>
<comment type="function">
    <text evidence="11">Plays a role in repairing double-strand DNA breaks, probably involving stabilizing or processing branched DNA or blocked replication forks.</text>
</comment>
<dbReference type="Pfam" id="PF13481">
    <property type="entry name" value="AAA_25"/>
    <property type="match status" value="1"/>
</dbReference>
<accession>A0A1F7JCL0</accession>
<dbReference type="Gene3D" id="3.40.50.300">
    <property type="entry name" value="P-loop containing nucleotide triphosphate hydrolases"/>
    <property type="match status" value="1"/>
</dbReference>
<evidence type="ECO:0000259" key="14">
    <source>
        <dbReference type="PROSITE" id="PS50162"/>
    </source>
</evidence>
<evidence type="ECO:0000256" key="4">
    <source>
        <dbReference type="ARBA" id="ARBA00022771"/>
    </source>
</evidence>
<dbReference type="EMBL" id="MGAV01000021">
    <property type="protein sequence ID" value="OGK53339.1"/>
    <property type="molecule type" value="Genomic_DNA"/>
</dbReference>
<comment type="domain">
    <text evidence="11">The middle region has homology to RecA with ATPase motifs including the RadA KNRFG motif, while the C-terminus is homologous to Lon protease.</text>
</comment>
<dbReference type="GO" id="GO:0005524">
    <property type="term" value="F:ATP binding"/>
    <property type="evidence" value="ECO:0007669"/>
    <property type="project" value="UniProtKB-UniRule"/>
</dbReference>
<name>A0A1F7JCL0_9BACT</name>
<keyword evidence="1 11" id="KW-0479">Metal-binding</keyword>
<evidence type="ECO:0000256" key="12">
    <source>
        <dbReference type="NCBIfam" id="TIGR00416"/>
    </source>
</evidence>
<dbReference type="HAMAP" id="MF_01498">
    <property type="entry name" value="RadA_bact"/>
    <property type="match status" value="1"/>
</dbReference>
<feature type="domain" description="RecA family profile 1" evidence="14">
    <location>
        <begin position="55"/>
        <end position="201"/>
    </location>
</feature>
<dbReference type="FunFam" id="3.40.50.300:FF:000050">
    <property type="entry name" value="DNA repair protein RadA"/>
    <property type="match status" value="1"/>
</dbReference>
<dbReference type="InterPro" id="IPR027417">
    <property type="entry name" value="P-loop_NTPase"/>
</dbReference>
<evidence type="ECO:0000256" key="5">
    <source>
        <dbReference type="ARBA" id="ARBA00022801"/>
    </source>
</evidence>
<dbReference type="SMART" id="SM00382">
    <property type="entry name" value="AAA"/>
    <property type="match status" value="1"/>
</dbReference>
<keyword evidence="7 11" id="KW-0067">ATP-binding</keyword>
<comment type="caution">
    <text evidence="15">The sequence shown here is derived from an EMBL/GenBank/DDBJ whole genome shotgun (WGS) entry which is preliminary data.</text>
</comment>
<keyword evidence="2 11" id="KW-0547">Nucleotide-binding</keyword>
<feature type="region of interest" description="Lon-protease-like" evidence="11">
    <location>
        <begin position="335"/>
        <end position="422"/>
    </location>
</feature>